<keyword evidence="1 3" id="KW-0489">Methyltransferase</keyword>
<proteinExistence type="predicted"/>
<dbReference type="RefSeq" id="WP_008879461.1">
    <property type="nucleotide sequence ID" value="NZ_CP017690.1"/>
</dbReference>
<evidence type="ECO:0000256" key="2">
    <source>
        <dbReference type="ARBA" id="ARBA00022679"/>
    </source>
</evidence>
<dbReference type="EMBL" id="CP133461">
    <property type="protein sequence ID" value="WMV77580.1"/>
    <property type="molecule type" value="Genomic_DNA"/>
</dbReference>
<dbReference type="PANTHER" id="PTHR43619">
    <property type="entry name" value="S-ADENOSYL-L-METHIONINE-DEPENDENT METHYLTRANSFERASE YKTD-RELATED"/>
    <property type="match status" value="1"/>
</dbReference>
<dbReference type="Proteomes" id="UP001297580">
    <property type="component" value="Chromosome"/>
</dbReference>
<protein>
    <submittedName>
        <fullName evidence="3">Class I SAM-dependent methyltransferase</fullName>
    </submittedName>
</protein>
<dbReference type="GeneID" id="87621152"/>
<keyword evidence="2" id="KW-0808">Transferase</keyword>
<dbReference type="GO" id="GO:0008168">
    <property type="term" value="F:methyltransferase activity"/>
    <property type="evidence" value="ECO:0007669"/>
    <property type="project" value="UniProtKB-KW"/>
</dbReference>
<name>A0ABY9QGK0_GEOTD</name>
<evidence type="ECO:0000256" key="1">
    <source>
        <dbReference type="ARBA" id="ARBA00022603"/>
    </source>
</evidence>
<gene>
    <name evidence="3" type="ORF">HSX42_07495</name>
</gene>
<evidence type="ECO:0000313" key="3">
    <source>
        <dbReference type="EMBL" id="WMV77580.1"/>
    </source>
</evidence>
<dbReference type="GO" id="GO:0032259">
    <property type="term" value="P:methylation"/>
    <property type="evidence" value="ECO:0007669"/>
    <property type="project" value="UniProtKB-KW"/>
</dbReference>
<keyword evidence="4" id="KW-1185">Reference proteome</keyword>
<dbReference type="InterPro" id="IPR007213">
    <property type="entry name" value="Ppm1/Ppm2/Tcmp"/>
</dbReference>
<dbReference type="InterPro" id="IPR029063">
    <property type="entry name" value="SAM-dependent_MTases_sf"/>
</dbReference>
<evidence type="ECO:0000313" key="4">
    <source>
        <dbReference type="Proteomes" id="UP001297580"/>
    </source>
</evidence>
<sequence>MEIRADGVHNIHLENEKETLLITLYAKALDYHSKHSILNDKKSAELVNAIDYDFEKLNRFPNGNLMVVRAKQFDTWLADFLQIHPNATVLNLGCGLDTRVSRINPSSNVSWFDVDYPEVIKIRKQFYSNRDGYEMIASSVTEEGWLEKIPSDKPVMIIAEGLLEYFTVEEVKTLLNRLTNHFVHGQIAFDVMNSFAIESGKESLKEVIGAEHRWAVDDTNEVDQLNGKMKKIADLSIFESTFISQLPLKYRFIYALMYRISNFRNMIRLLLYRF</sequence>
<dbReference type="InterPro" id="IPR016874">
    <property type="entry name" value="TcmP-like"/>
</dbReference>
<dbReference type="SUPFAM" id="SSF53335">
    <property type="entry name" value="S-adenosyl-L-methionine-dependent methyltransferases"/>
    <property type="match status" value="1"/>
</dbReference>
<dbReference type="Pfam" id="PF04072">
    <property type="entry name" value="LCM"/>
    <property type="match status" value="1"/>
</dbReference>
<dbReference type="PIRSF" id="PIRSF028177">
    <property type="entry name" value="Polyketide_synth_Omtfrase_TcmP"/>
    <property type="match status" value="1"/>
</dbReference>
<dbReference type="PANTHER" id="PTHR43619:SF2">
    <property type="entry name" value="S-ADENOSYL-L-METHIONINE-DEPENDENT METHYLTRANSFERASES SUPERFAMILY PROTEIN"/>
    <property type="match status" value="1"/>
</dbReference>
<accession>A0ABY9QGK0</accession>
<organism evidence="3 4">
    <name type="scientific">Geobacillus thermodenitrificans</name>
    <dbReference type="NCBI Taxonomy" id="33940"/>
    <lineage>
        <taxon>Bacteria</taxon>
        <taxon>Bacillati</taxon>
        <taxon>Bacillota</taxon>
        <taxon>Bacilli</taxon>
        <taxon>Bacillales</taxon>
        <taxon>Anoxybacillaceae</taxon>
        <taxon>Geobacillus</taxon>
    </lineage>
</organism>
<reference evidence="3 4" key="1">
    <citation type="submission" date="2023-08" db="EMBL/GenBank/DDBJ databases">
        <title>Complete genome sequence of Geobacillus thermodenitrificans K1041, a genetically tractable strain representative of the genus Geobacillus.</title>
        <authorList>
            <person name="Kani S."/>
            <person name="Suzuki H."/>
        </authorList>
    </citation>
    <scope>NUCLEOTIDE SEQUENCE [LARGE SCALE GENOMIC DNA]</scope>
    <source>
        <strain evidence="3 4">K1041</strain>
    </source>
</reference>
<dbReference type="Gene3D" id="3.40.50.150">
    <property type="entry name" value="Vaccinia Virus protein VP39"/>
    <property type="match status" value="1"/>
</dbReference>